<proteinExistence type="predicted"/>
<dbReference type="Pfam" id="PF01261">
    <property type="entry name" value="AP_endonuc_2"/>
    <property type="match status" value="1"/>
</dbReference>
<dbReference type="PANTHER" id="PTHR12110:SF21">
    <property type="entry name" value="XYLOSE ISOMERASE-LIKE TIM BARREL DOMAIN-CONTAINING PROTEIN"/>
    <property type="match status" value="1"/>
</dbReference>
<organism evidence="2 3">
    <name type="scientific">Kwoniella shivajii</name>
    <dbReference type="NCBI Taxonomy" id="564305"/>
    <lineage>
        <taxon>Eukaryota</taxon>
        <taxon>Fungi</taxon>
        <taxon>Dikarya</taxon>
        <taxon>Basidiomycota</taxon>
        <taxon>Agaricomycotina</taxon>
        <taxon>Tremellomycetes</taxon>
        <taxon>Tremellales</taxon>
        <taxon>Cryptococcaceae</taxon>
        <taxon>Kwoniella</taxon>
    </lineage>
</organism>
<keyword evidence="3" id="KW-1185">Reference proteome</keyword>
<evidence type="ECO:0000313" key="2">
    <source>
        <dbReference type="EMBL" id="WRT68156.1"/>
    </source>
</evidence>
<dbReference type="EMBL" id="CP141887">
    <property type="protein sequence ID" value="WRT68156.1"/>
    <property type="molecule type" value="Genomic_DNA"/>
</dbReference>
<dbReference type="RefSeq" id="XP_062792896.1">
    <property type="nucleotide sequence ID" value="XM_062936845.1"/>
</dbReference>
<dbReference type="SUPFAM" id="SSF51658">
    <property type="entry name" value="Xylose isomerase-like"/>
    <property type="match status" value="1"/>
</dbReference>
<dbReference type="GeneID" id="87957262"/>
<name>A0ABZ1D2A9_9TREE</name>
<dbReference type="InterPro" id="IPR013022">
    <property type="entry name" value="Xyl_isomerase-like_TIM-brl"/>
</dbReference>
<dbReference type="Proteomes" id="UP001329825">
    <property type="component" value="Chromosome 7"/>
</dbReference>
<dbReference type="InterPro" id="IPR050312">
    <property type="entry name" value="IolE/XylAMocC-like"/>
</dbReference>
<reference evidence="2 3" key="1">
    <citation type="submission" date="2024-01" db="EMBL/GenBank/DDBJ databases">
        <title>Comparative genomics of Cryptococcus and Kwoniella reveals pathogenesis evolution and contrasting modes of karyotype evolution via chromosome fusion or intercentromeric recombination.</title>
        <authorList>
            <person name="Coelho M.A."/>
            <person name="David-Palma M."/>
            <person name="Shea T."/>
            <person name="Bowers K."/>
            <person name="McGinley-Smith S."/>
            <person name="Mohammad A.W."/>
            <person name="Gnirke A."/>
            <person name="Yurkov A.M."/>
            <person name="Nowrousian M."/>
            <person name="Sun S."/>
            <person name="Cuomo C.A."/>
            <person name="Heitman J."/>
        </authorList>
    </citation>
    <scope>NUCLEOTIDE SEQUENCE [LARGE SCALE GENOMIC DNA]</scope>
    <source>
        <strain evidence="2">CBS 11374</strain>
    </source>
</reference>
<dbReference type="Gene3D" id="3.20.20.150">
    <property type="entry name" value="Divalent-metal-dependent TIM barrel enzymes"/>
    <property type="match status" value="1"/>
</dbReference>
<feature type="domain" description="Xylose isomerase-like TIM barrel" evidence="1">
    <location>
        <begin position="76"/>
        <end position="283"/>
    </location>
</feature>
<dbReference type="PANTHER" id="PTHR12110">
    <property type="entry name" value="HYDROXYPYRUVATE ISOMERASE"/>
    <property type="match status" value="1"/>
</dbReference>
<dbReference type="InterPro" id="IPR036237">
    <property type="entry name" value="Xyl_isomerase-like_sf"/>
</dbReference>
<accession>A0ABZ1D2A9</accession>
<evidence type="ECO:0000313" key="3">
    <source>
        <dbReference type="Proteomes" id="UP001329825"/>
    </source>
</evidence>
<gene>
    <name evidence="2" type="ORF">IL334_005131</name>
</gene>
<evidence type="ECO:0000259" key="1">
    <source>
        <dbReference type="Pfam" id="PF01261"/>
    </source>
</evidence>
<sequence>MSSDTNPLASLRFGVASASLGMAKCHTLELKLAALKKAGYRFAEVGFGDYVAWVRSRRPELPKSTCPADWKEADEPDPSDTTLWNALYAEAPKLVEYAASCGLQLLALQPLNQFDGWPRGTSRAQWVRRKAEKWLPLCALLKVELLQVGANDYAEANASDQDTADDLRWIAELGARQQPPVKIAYEPWCFSKRVNTWEKAWELVQLGNHPNLGLCLDVAHFPLAPSYGWNPTTGEGWTDDQYREMLDRLAKVPGDKIFYLEISDVLKPVVPLGRGSPFDSWRQINRPPRGDIFCWTICGRPLPFVGKDAGRGVRSQDDMGGGRVLQSVRAVLRTGFKGPVMWEFFEAVNMEKNDPSIPEVYAQACRIAEQGLRRGVLPQE</sequence>
<protein>
    <recommendedName>
        <fullName evidence="1">Xylose isomerase-like TIM barrel domain-containing protein</fullName>
    </recommendedName>
</protein>